<sequence>MSVDTTTETAEQSDIERLATELGEAIVESPVYQRFEETKAAVEADEEAQERIKEFEQLRQEFMLARQTGEATQDDVAEVQKAQQELHSLPVMAEYLDAQDELTARLEDLNRAVSEPLAVDFGQQAGGCCQDE</sequence>
<dbReference type="SUPFAM" id="SSF158622">
    <property type="entry name" value="YheA/YmcA-like"/>
    <property type="match status" value="1"/>
</dbReference>
<dbReference type="Proteomes" id="UP000003751">
    <property type="component" value="Unassembled WGS sequence"/>
</dbReference>
<dbReference type="OrthoDB" id="211540at2157"/>
<dbReference type="InterPro" id="IPR023378">
    <property type="entry name" value="YheA/YmcA-like_dom_sf"/>
</dbReference>
<evidence type="ECO:0000313" key="1">
    <source>
        <dbReference type="EMBL" id="EFW91763.1"/>
    </source>
</evidence>
<dbReference type="PATRIC" id="fig|797209.4.peg.2550"/>
<dbReference type="InterPro" id="IPR010368">
    <property type="entry name" value="Com_YlbF"/>
</dbReference>
<proteinExistence type="predicted"/>
<name>E7QUV6_HALPU</name>
<reference evidence="2" key="3">
    <citation type="submission" date="2016-11" db="EMBL/GenBank/DDBJ databases">
        <authorList>
            <person name="Jaros S."/>
            <person name="Januszkiewicz K."/>
            <person name="Wedrychowicz H."/>
        </authorList>
    </citation>
    <scope>NUCLEOTIDE SEQUENCE [LARGE SCALE GENOMIC DNA]</scope>
    <source>
        <strain evidence="2">DX253</strain>
    </source>
</reference>
<evidence type="ECO:0000313" key="2">
    <source>
        <dbReference type="EMBL" id="SHJ94719.1"/>
    </source>
</evidence>
<evidence type="ECO:0000313" key="3">
    <source>
        <dbReference type="Proteomes" id="UP000003751"/>
    </source>
</evidence>
<keyword evidence="4" id="KW-1185">Reference proteome</keyword>
<dbReference type="RefSeq" id="WP_007980434.1">
    <property type="nucleotide sequence ID" value="NZ_AEMG01000012.1"/>
</dbReference>
<dbReference type="Pfam" id="PF06133">
    <property type="entry name" value="Com_YlbF"/>
    <property type="match status" value="1"/>
</dbReference>
<dbReference type="AlphaFoldDB" id="E7QUV6"/>
<accession>E7QUV6</accession>
<dbReference type="EMBL" id="FRAN01000001">
    <property type="protein sequence ID" value="SHJ94719.1"/>
    <property type="molecule type" value="Genomic_DNA"/>
</dbReference>
<dbReference type="Gene3D" id="1.20.1500.10">
    <property type="entry name" value="YheA/YmcA-like"/>
    <property type="match status" value="1"/>
</dbReference>
<dbReference type="eggNOG" id="arCOG04404">
    <property type="taxonomic scope" value="Archaea"/>
</dbReference>
<reference evidence="1 3" key="1">
    <citation type="journal article" date="2014" name="ISME J.">
        <title>Trehalose/2-sulfotrehalose biosynthesis and glycine-betaine uptake are widely spread mechanisms for osmoadaptation in the Halobacteriales.</title>
        <authorList>
            <person name="Youssef N.H."/>
            <person name="Savage-Ashlock K.N."/>
            <person name="McCully A.L."/>
            <person name="Luedtke B."/>
            <person name="Shaw E.I."/>
            <person name="Hoff W.D."/>
            <person name="Elshahed M.S."/>
        </authorList>
    </citation>
    <scope>NUCLEOTIDE SEQUENCE [LARGE SCALE GENOMIC DNA]</scope>
    <source>
        <strain evidence="1 3">DX253</strain>
    </source>
</reference>
<dbReference type="Proteomes" id="UP000184203">
    <property type="component" value="Unassembled WGS sequence"/>
</dbReference>
<gene>
    <name evidence="2" type="ORF">SAMN05444342_0039</name>
    <name evidence="1" type="ORF">ZOD2009_12957</name>
</gene>
<dbReference type="EMBL" id="AEMG01000012">
    <property type="protein sequence ID" value="EFW91763.1"/>
    <property type="molecule type" value="Genomic_DNA"/>
</dbReference>
<protein>
    <submittedName>
        <fullName evidence="2">Cell fate regulator YlbF, YheA/YmcA/DUF963 family (Controls sporulation, competence, biofilm development)</fullName>
    </submittedName>
</protein>
<reference evidence="4" key="2">
    <citation type="submission" date="2016-11" db="EMBL/GenBank/DDBJ databases">
        <authorList>
            <person name="Varghese N."/>
            <person name="Submissions S."/>
        </authorList>
    </citation>
    <scope>NUCLEOTIDE SEQUENCE [LARGE SCALE GENOMIC DNA]</scope>
    <source>
        <strain evidence="4">DX253</strain>
    </source>
</reference>
<dbReference type="STRING" id="797209.GCA_000376445_00897"/>
<evidence type="ECO:0000313" key="4">
    <source>
        <dbReference type="Proteomes" id="UP000184203"/>
    </source>
</evidence>
<organism evidence="1 3">
    <name type="scientific">Haladaptatus paucihalophilus DX253</name>
    <dbReference type="NCBI Taxonomy" id="797209"/>
    <lineage>
        <taxon>Archaea</taxon>
        <taxon>Methanobacteriati</taxon>
        <taxon>Methanobacteriota</taxon>
        <taxon>Stenosarchaea group</taxon>
        <taxon>Halobacteria</taxon>
        <taxon>Halobacteriales</taxon>
        <taxon>Haladaptataceae</taxon>
        <taxon>Haladaptatus</taxon>
    </lineage>
</organism>